<accession>A0ABQ7M8S7</accession>
<dbReference type="Proteomes" id="UP000823674">
    <property type="component" value="Chromosome A06"/>
</dbReference>
<name>A0ABQ7M8S7_BRACM</name>
<comment type="caution">
    <text evidence="7">The sequence shown here is derived from an EMBL/GenBank/DDBJ whole genome shotgun (WGS) entry which is preliminary data.</text>
</comment>
<evidence type="ECO:0000313" key="7">
    <source>
        <dbReference type="EMBL" id="KAG5395191.1"/>
    </source>
</evidence>
<evidence type="ECO:0000256" key="6">
    <source>
        <dbReference type="SAM" id="Phobius"/>
    </source>
</evidence>
<evidence type="ECO:0000256" key="2">
    <source>
        <dbReference type="ARBA" id="ARBA00008707"/>
    </source>
</evidence>
<keyword evidence="3 6" id="KW-0812">Transmembrane</keyword>
<evidence type="ECO:0000256" key="3">
    <source>
        <dbReference type="ARBA" id="ARBA00022692"/>
    </source>
</evidence>
<proteinExistence type="inferred from homology"/>
<keyword evidence="8" id="KW-1185">Reference proteome</keyword>
<feature type="transmembrane region" description="Helical" evidence="6">
    <location>
        <begin position="110"/>
        <end position="129"/>
    </location>
</feature>
<dbReference type="EMBL" id="JADBGQ010000006">
    <property type="protein sequence ID" value="KAG5395191.1"/>
    <property type="molecule type" value="Genomic_DNA"/>
</dbReference>
<feature type="transmembrane region" description="Helical" evidence="6">
    <location>
        <begin position="448"/>
        <end position="466"/>
    </location>
</feature>
<keyword evidence="4 6" id="KW-1133">Transmembrane helix</keyword>
<comment type="similarity">
    <text evidence="2">Belongs to the plant DMP1 protein family.</text>
</comment>
<evidence type="ECO:0000313" key="8">
    <source>
        <dbReference type="Proteomes" id="UP000823674"/>
    </source>
</evidence>
<evidence type="ECO:0000256" key="1">
    <source>
        <dbReference type="ARBA" id="ARBA00004141"/>
    </source>
</evidence>
<feature type="transmembrane region" description="Helical" evidence="6">
    <location>
        <begin position="208"/>
        <end position="227"/>
    </location>
</feature>
<organism evidence="7 8">
    <name type="scientific">Brassica rapa subsp. trilocularis</name>
    <dbReference type="NCBI Taxonomy" id="1813537"/>
    <lineage>
        <taxon>Eukaryota</taxon>
        <taxon>Viridiplantae</taxon>
        <taxon>Streptophyta</taxon>
        <taxon>Embryophyta</taxon>
        <taxon>Tracheophyta</taxon>
        <taxon>Spermatophyta</taxon>
        <taxon>Magnoliopsida</taxon>
        <taxon>eudicotyledons</taxon>
        <taxon>Gunneridae</taxon>
        <taxon>Pentapetalae</taxon>
        <taxon>rosids</taxon>
        <taxon>malvids</taxon>
        <taxon>Brassicales</taxon>
        <taxon>Brassicaceae</taxon>
        <taxon>Brassiceae</taxon>
        <taxon>Brassica</taxon>
    </lineage>
</organism>
<dbReference type="InterPro" id="IPR007770">
    <property type="entry name" value="DMP"/>
</dbReference>
<sequence>MEIKVDEEAGIDDAHRIIEAEKVRRRIEAEKLRRVIQEEKVPLLEDDKILIQTREFPAIERNTWIQKAIGQTFQTTSHLANLLPTGTVLAYQILSPIFTNAGSCSLASRFMTATLVFICGFSCFILSFTDSYKDLNGNSCYGFATFNGFWIIDGSATLPPERARTYKLRFIDFAHAIMSFLVFGAVVMFDQNAVKCFIPVPSAEEAEILTALPVGIGVFCSMLFAIFPTTRHVSSHCYIRLAHLLTQRNNKAPKKKKETELESVMETKVDEEAGVNGAGGAIKEEKAPLLKAQEFPEVERNNWIHKAIGQTFQTTAHLANHLPTGTALAYQVLSPVLTNGGRCDFASRYMTEMLVSICAFTCFILSFTDSYRDLNGTVCYGFATTNGLWIIDGKAVLPKERSKSYRLQFIDFAHAFMTLLVFGAVVMFDHNVVNCFFPKPSAEVAELLTALPVAIGVFCSMMFATFPTTRHGIGFPLSAHC</sequence>
<evidence type="ECO:0000256" key="4">
    <source>
        <dbReference type="ARBA" id="ARBA00022989"/>
    </source>
</evidence>
<comment type="subcellular location">
    <subcellularLocation>
        <location evidence="1">Membrane</location>
        <topology evidence="1">Multi-pass membrane protein</topology>
    </subcellularLocation>
</comment>
<keyword evidence="5 6" id="KW-0472">Membrane</keyword>
<protein>
    <submittedName>
        <fullName evidence="7">Uncharacterized protein</fullName>
    </submittedName>
</protein>
<dbReference type="PANTHER" id="PTHR31621:SF57">
    <property type="entry name" value="PGG DOMAIN-CONTAINING PROTEIN"/>
    <property type="match status" value="1"/>
</dbReference>
<dbReference type="PANTHER" id="PTHR31621">
    <property type="entry name" value="PROTEIN DMP3"/>
    <property type="match status" value="1"/>
</dbReference>
<dbReference type="Pfam" id="PF05078">
    <property type="entry name" value="DUF679"/>
    <property type="match status" value="2"/>
</dbReference>
<evidence type="ECO:0000256" key="5">
    <source>
        <dbReference type="ARBA" id="ARBA00023136"/>
    </source>
</evidence>
<gene>
    <name evidence="7" type="primary">A06p054960.1_BraROA</name>
    <name evidence="7" type="ORF">IGI04_025154</name>
</gene>
<feature type="transmembrane region" description="Helical" evidence="6">
    <location>
        <begin position="409"/>
        <end position="428"/>
    </location>
</feature>
<reference evidence="7 8" key="1">
    <citation type="submission" date="2021-03" db="EMBL/GenBank/DDBJ databases">
        <authorList>
            <person name="King G.J."/>
            <person name="Bancroft I."/>
            <person name="Baten A."/>
            <person name="Bloomfield J."/>
            <person name="Borpatragohain P."/>
            <person name="He Z."/>
            <person name="Irish N."/>
            <person name="Irwin J."/>
            <person name="Liu K."/>
            <person name="Mauleon R.P."/>
            <person name="Moore J."/>
            <person name="Morris R."/>
            <person name="Ostergaard L."/>
            <person name="Wang B."/>
            <person name="Wells R."/>
        </authorList>
    </citation>
    <scope>NUCLEOTIDE SEQUENCE [LARGE SCALE GENOMIC DNA]</scope>
    <source>
        <strain evidence="7">R-o-18</strain>
        <tissue evidence="7">Leaf</tissue>
    </source>
</reference>
<feature type="transmembrane region" description="Helical" evidence="6">
    <location>
        <begin position="349"/>
        <end position="368"/>
    </location>
</feature>
<feature type="transmembrane region" description="Helical" evidence="6">
    <location>
        <begin position="170"/>
        <end position="188"/>
    </location>
</feature>